<keyword evidence="1" id="KW-1133">Transmembrane helix</keyword>
<evidence type="ECO:0008006" key="4">
    <source>
        <dbReference type="Google" id="ProtNLM"/>
    </source>
</evidence>
<organism evidence="2 3">
    <name type="scientific">Ruminococcus champanellensis (strain DSM 18848 / JCM 17042 / KCTC 15320 / 18P13)</name>
    <dbReference type="NCBI Taxonomy" id="213810"/>
    <lineage>
        <taxon>Bacteria</taxon>
        <taxon>Bacillati</taxon>
        <taxon>Bacillota</taxon>
        <taxon>Clostridia</taxon>
        <taxon>Eubacteriales</taxon>
        <taxon>Oscillospiraceae</taxon>
        <taxon>Ruminococcus</taxon>
    </lineage>
</organism>
<evidence type="ECO:0000256" key="1">
    <source>
        <dbReference type="SAM" id="Phobius"/>
    </source>
</evidence>
<dbReference type="STRING" id="213810.RUM_19220"/>
<dbReference type="BioCyc" id="RCHA213810:RUM_RS09330-MONOMER"/>
<dbReference type="GeneID" id="83156596"/>
<reference evidence="2" key="1">
    <citation type="submission" date="2010-03" db="EMBL/GenBank/DDBJ databases">
        <title>The genome sequence of Ruminococcus sp. 18P13.</title>
        <authorList>
            <consortium name="metaHIT consortium -- http://www.metahit.eu/"/>
            <person name="Pajon A."/>
            <person name="Turner K."/>
            <person name="Parkhill J."/>
            <person name="Bernalier A."/>
        </authorList>
    </citation>
    <scope>NUCLEOTIDE SEQUENCE [LARGE SCALE GENOMIC DNA]</scope>
    <source>
        <strain evidence="2">Type strain: 18P13</strain>
    </source>
</reference>
<dbReference type="KEGG" id="rch:RUM_19220"/>
<feature type="transmembrane region" description="Helical" evidence="1">
    <location>
        <begin position="85"/>
        <end position="106"/>
    </location>
</feature>
<feature type="transmembrane region" description="Helical" evidence="1">
    <location>
        <begin position="112"/>
        <end position="131"/>
    </location>
</feature>
<feature type="transmembrane region" description="Helical" evidence="1">
    <location>
        <begin position="12"/>
        <end position="37"/>
    </location>
</feature>
<evidence type="ECO:0000313" key="2">
    <source>
        <dbReference type="EMBL" id="CBL17963.1"/>
    </source>
</evidence>
<dbReference type="RefSeq" id="WP_015558869.1">
    <property type="nucleotide sequence ID" value="NC_021039.1"/>
</dbReference>
<proteinExistence type="predicted"/>
<dbReference type="PATRIC" id="fig|213810.4.peg.1823"/>
<sequence>MERKRPFRLETCFKLGLFGNICFVAFIIICLIYYYTFSPSGTFRLGFDIAAYIVEFAGFGLMALAIAGICCIVRQRGLMKTLLSVYVCVEVFLMLLDFDFIHLDVYNGRSNLLIILHAIFSALVGFSLLSLDPKRTRLEMLVGIAVSMILAGMFSAVLNLRVYGSILMNAFAYIFFFASLRYYYNREEIEIDCYGDRAKVQEYKSTFFKDE</sequence>
<reference evidence="2" key="2">
    <citation type="submission" date="2010-03" db="EMBL/GenBank/DDBJ databases">
        <authorList>
            <person name="Pajon A."/>
        </authorList>
    </citation>
    <scope>NUCLEOTIDE SEQUENCE</scope>
    <source>
        <strain evidence="2">Type strain: 18P13</strain>
    </source>
</reference>
<feature type="transmembrane region" description="Helical" evidence="1">
    <location>
        <begin position="49"/>
        <end position="73"/>
    </location>
</feature>
<keyword evidence="1" id="KW-0812">Transmembrane</keyword>
<dbReference type="Proteomes" id="UP000007054">
    <property type="component" value="Chromosome"/>
</dbReference>
<keyword evidence="1" id="KW-0472">Membrane</keyword>
<keyword evidence="3" id="KW-1185">Reference proteome</keyword>
<gene>
    <name evidence="2" type="ordered locus">RUM_19220</name>
</gene>
<dbReference type="AlphaFoldDB" id="D4LEB8"/>
<accession>D4LEB8</accession>
<feature type="transmembrane region" description="Helical" evidence="1">
    <location>
        <begin position="166"/>
        <end position="184"/>
    </location>
</feature>
<feature type="transmembrane region" description="Helical" evidence="1">
    <location>
        <begin position="138"/>
        <end position="160"/>
    </location>
</feature>
<protein>
    <recommendedName>
        <fullName evidence="4">DUF998 domain-containing protein</fullName>
    </recommendedName>
</protein>
<dbReference type="HOGENOM" id="CLU_1304133_0_0_9"/>
<dbReference type="EMBL" id="FP929052">
    <property type="protein sequence ID" value="CBL17963.1"/>
    <property type="molecule type" value="Genomic_DNA"/>
</dbReference>
<name>D4LEB8_RUMC1</name>
<evidence type="ECO:0000313" key="3">
    <source>
        <dbReference type="Proteomes" id="UP000007054"/>
    </source>
</evidence>